<reference evidence="3" key="1">
    <citation type="submission" date="2022-07" db="EMBL/GenBank/DDBJ databases">
        <title>Genome Sequence of Xylaria arbuscula.</title>
        <authorList>
            <person name="Buettner E."/>
        </authorList>
    </citation>
    <scope>NUCLEOTIDE SEQUENCE</scope>
    <source>
        <strain evidence="3">VT107</strain>
    </source>
</reference>
<sequence length="543" mass="60056">MSRAPTFTEMTMTAASGSSDPGEPAPPGEPNNEDLLCRAQELQAEIEQFAAHVASVYEGYFQEFPKKMHISLYHDVLSEVQNLENDINSEDPFSAHRISSSNLPYLHAVWCTAKNSRNIVKLRHPVFSGPFKHRILAPGIRIKDIMSQGGSEPKRNQDGRSVRIDVICDGGLSWYKVSTITNRRLLFDMAKEALYCGDSDDSDSSNGASQDFSDVPLVKMARNLKSIAEGHQIRNSTPALCLVLPRIVEGEHVEIDKIISFCRDMGVRVSCGNRLPPPSPLSDDMLHEMVPSPKRNITSHLNIDTSVLVALTSDISHFQVVPQSWFGQSQKDHIELETHDPLTPQLCSLLGSHPLVCTREAASSLARIVHTMGTATENARAHLLFTPDDSITPEQRIEKFRALSIHRSSIPSSLRLPIQISDFDTNSKENGYHAQSNVPTQEKLNSLAQPGRSVFSSGWSQGLTTITCNVLAVKQLERKLEEVPSLAASEWPSIWAFSSSRPLVGVRKGSNEKRTRKHIGDCRVTCICGLSEFKEISVSQLAC</sequence>
<dbReference type="PANTHER" id="PTHR13379:SF0">
    <property type="entry name" value="UPF0415 PROTEIN C7ORF25"/>
    <property type="match status" value="1"/>
</dbReference>
<accession>A0A9W8N696</accession>
<feature type="region of interest" description="Disordered" evidence="1">
    <location>
        <begin position="1"/>
        <end position="33"/>
    </location>
</feature>
<name>A0A9W8N696_9PEZI</name>
<comment type="caution">
    <text evidence="3">The sequence shown here is derived from an EMBL/GenBank/DDBJ whole genome shotgun (WGS) entry which is preliminary data.</text>
</comment>
<dbReference type="InterPro" id="IPR010733">
    <property type="entry name" value="DUF1308"/>
</dbReference>
<organism evidence="3 4">
    <name type="scientific">Xylaria arbuscula</name>
    <dbReference type="NCBI Taxonomy" id="114810"/>
    <lineage>
        <taxon>Eukaryota</taxon>
        <taxon>Fungi</taxon>
        <taxon>Dikarya</taxon>
        <taxon>Ascomycota</taxon>
        <taxon>Pezizomycotina</taxon>
        <taxon>Sordariomycetes</taxon>
        <taxon>Xylariomycetidae</taxon>
        <taxon>Xylariales</taxon>
        <taxon>Xylariaceae</taxon>
        <taxon>Xylaria</taxon>
    </lineage>
</organism>
<dbReference type="Proteomes" id="UP001148614">
    <property type="component" value="Unassembled WGS sequence"/>
</dbReference>
<dbReference type="VEuPathDB" id="FungiDB:F4678DRAFT_49302"/>
<keyword evidence="4" id="KW-1185">Reference proteome</keyword>
<evidence type="ECO:0000256" key="1">
    <source>
        <dbReference type="SAM" id="MobiDB-lite"/>
    </source>
</evidence>
<dbReference type="EMBL" id="JANPWZ010002356">
    <property type="protein sequence ID" value="KAJ3559654.1"/>
    <property type="molecule type" value="Genomic_DNA"/>
</dbReference>
<gene>
    <name evidence="3" type="ORF">NPX13_g9504</name>
</gene>
<dbReference type="AlphaFoldDB" id="A0A9W8N696"/>
<protein>
    <recommendedName>
        <fullName evidence="2">DUF1308 domain-containing protein</fullName>
    </recommendedName>
</protein>
<evidence type="ECO:0000313" key="3">
    <source>
        <dbReference type="EMBL" id="KAJ3559654.1"/>
    </source>
</evidence>
<dbReference type="Pfam" id="PF07000">
    <property type="entry name" value="DUF1308"/>
    <property type="match status" value="1"/>
</dbReference>
<evidence type="ECO:0000313" key="4">
    <source>
        <dbReference type="Proteomes" id="UP001148614"/>
    </source>
</evidence>
<proteinExistence type="predicted"/>
<feature type="domain" description="DUF1308" evidence="2">
    <location>
        <begin position="301"/>
        <end position="389"/>
    </location>
</feature>
<evidence type="ECO:0000259" key="2">
    <source>
        <dbReference type="Pfam" id="PF07000"/>
    </source>
</evidence>
<dbReference type="PANTHER" id="PTHR13379">
    <property type="entry name" value="UNCHARACTERIZED DUF1308"/>
    <property type="match status" value="1"/>
</dbReference>